<feature type="region of interest" description="Disordered" evidence="2">
    <location>
        <begin position="23"/>
        <end position="49"/>
    </location>
</feature>
<keyword evidence="1" id="KW-0802">TPR repeat</keyword>
<evidence type="ECO:0000256" key="1">
    <source>
        <dbReference type="PROSITE-ProRule" id="PRU00339"/>
    </source>
</evidence>
<evidence type="ECO:0008006" key="5">
    <source>
        <dbReference type="Google" id="ProtNLM"/>
    </source>
</evidence>
<reference evidence="3" key="1">
    <citation type="submission" date="2022-11" db="EMBL/GenBank/DDBJ databases">
        <title>Minimal conservation of predation-associated metabolite biosynthetic gene clusters underscores biosynthetic potential of Myxococcota including descriptions for ten novel species: Archangium lansinium sp. nov., Myxococcus landrumus sp. nov., Nannocystis bai.</title>
        <authorList>
            <person name="Ahearne A."/>
            <person name="Stevens C."/>
            <person name="Dowd S."/>
        </authorList>
    </citation>
    <scope>NUCLEOTIDE SEQUENCE</scope>
    <source>
        <strain evidence="3">Fl3</strain>
    </source>
</reference>
<organism evidence="3 4">
    <name type="scientific">Nannocystis punicea</name>
    <dbReference type="NCBI Taxonomy" id="2995304"/>
    <lineage>
        <taxon>Bacteria</taxon>
        <taxon>Pseudomonadati</taxon>
        <taxon>Myxococcota</taxon>
        <taxon>Polyangia</taxon>
        <taxon>Nannocystales</taxon>
        <taxon>Nannocystaceae</taxon>
        <taxon>Nannocystis</taxon>
    </lineage>
</organism>
<evidence type="ECO:0000256" key="2">
    <source>
        <dbReference type="SAM" id="MobiDB-lite"/>
    </source>
</evidence>
<evidence type="ECO:0000313" key="3">
    <source>
        <dbReference type="EMBL" id="WAS95295.1"/>
    </source>
</evidence>
<gene>
    <name evidence="3" type="ORF">O0S08_03975</name>
</gene>
<dbReference type="Proteomes" id="UP001164459">
    <property type="component" value="Chromosome"/>
</dbReference>
<dbReference type="PANTHER" id="PTHR45588:SF1">
    <property type="entry name" value="WW DOMAIN-CONTAINING PROTEIN"/>
    <property type="match status" value="1"/>
</dbReference>
<dbReference type="PROSITE" id="PS50005">
    <property type="entry name" value="TPR"/>
    <property type="match status" value="1"/>
</dbReference>
<protein>
    <recommendedName>
        <fullName evidence="5">Tetratricopeptide repeat protein</fullName>
    </recommendedName>
</protein>
<dbReference type="EMBL" id="CP114040">
    <property type="protein sequence ID" value="WAS95295.1"/>
    <property type="molecule type" value="Genomic_DNA"/>
</dbReference>
<dbReference type="RefSeq" id="WP_269037627.1">
    <property type="nucleotide sequence ID" value="NZ_CP114040.1"/>
</dbReference>
<evidence type="ECO:0000313" key="4">
    <source>
        <dbReference type="Proteomes" id="UP001164459"/>
    </source>
</evidence>
<dbReference type="SUPFAM" id="SSF48452">
    <property type="entry name" value="TPR-like"/>
    <property type="match status" value="1"/>
</dbReference>
<dbReference type="PANTHER" id="PTHR45588">
    <property type="entry name" value="TPR DOMAIN-CONTAINING PROTEIN"/>
    <property type="match status" value="1"/>
</dbReference>
<sequence length="573" mass="62986">MSRARTIAVVALCACGRHVGDPAADPPGSGGSGAVGTGQASDPGGGESWTLKSLARGAELLGDLGDHTRRVTTQSPQAQAFFDQGLNLLYGFNHDEAARSFARAVELDPSCAMCLWGVAYALGPNYNIPMLPDRAHAAWDAVTRAQEHAQYGQPVEAALVAALARRFKGSEYAPPAEMETYNRIYAGEMRDVARRFPDDLDVQTLFAEALMNVNPWRLWSNEGEAAPGTLEIVETLESVLARDDSHPGANHFYIHAVEASPRPERAIEAADRLAALMPGAGHMVHMPAHIYQRVGRYGDAAEANRRAIQVDQRYLARVEPIGYYPLYLAHNYAFLAYAAAMQGRSAESLEAARKSAEHMPRDIVCGMPGMDFSLSEPLLVMVRFGRWDEVFGASRPDPKHLTLVALWHHARGMALAATEEIEGAYAEAMQIRDIMRQLPEDQLAGQNQGRRVLQLAADIVDARAAQAERSPETVARWERAVALADTLAYNEPADWFYPVRHYLGAALLDAGRAREAEAVYRADLARNPNNGWAYFGLWKSLAAQKKRAAARKAERDYLDAWAFADFELERTAF</sequence>
<dbReference type="InterPro" id="IPR019734">
    <property type="entry name" value="TPR_rpt"/>
</dbReference>
<keyword evidence="4" id="KW-1185">Reference proteome</keyword>
<name>A0ABY7H7P0_9BACT</name>
<dbReference type="SMART" id="SM00028">
    <property type="entry name" value="TPR"/>
    <property type="match status" value="3"/>
</dbReference>
<dbReference type="InterPro" id="IPR011990">
    <property type="entry name" value="TPR-like_helical_dom_sf"/>
</dbReference>
<accession>A0ABY7H7P0</accession>
<feature type="repeat" description="TPR" evidence="1">
    <location>
        <begin position="78"/>
        <end position="111"/>
    </location>
</feature>
<dbReference type="Gene3D" id="1.25.40.10">
    <property type="entry name" value="Tetratricopeptide repeat domain"/>
    <property type="match status" value="1"/>
</dbReference>
<proteinExistence type="predicted"/>